<reference evidence="14" key="3">
    <citation type="journal article" date="2017" name="Nature">
        <title>Genome sequence of the progenitor of the wheat D genome Aegilops tauschii.</title>
        <authorList>
            <person name="Luo M.C."/>
            <person name="Gu Y.Q."/>
            <person name="Puiu D."/>
            <person name="Wang H."/>
            <person name="Twardziok S.O."/>
            <person name="Deal K.R."/>
            <person name="Huo N."/>
            <person name="Zhu T."/>
            <person name="Wang L."/>
            <person name="Wang Y."/>
            <person name="McGuire P.E."/>
            <person name="Liu S."/>
            <person name="Long H."/>
            <person name="Ramasamy R.K."/>
            <person name="Rodriguez J.C."/>
            <person name="Van S.L."/>
            <person name="Yuan L."/>
            <person name="Wang Z."/>
            <person name="Xia Z."/>
            <person name="Xiao L."/>
            <person name="Anderson O.D."/>
            <person name="Ouyang S."/>
            <person name="Liang Y."/>
            <person name="Zimin A.V."/>
            <person name="Pertea G."/>
            <person name="Qi P."/>
            <person name="Bennetzen J.L."/>
            <person name="Dai X."/>
            <person name="Dawson M.W."/>
            <person name="Muller H.G."/>
            <person name="Kugler K."/>
            <person name="Rivarola-Duarte L."/>
            <person name="Spannagl M."/>
            <person name="Mayer K.F.X."/>
            <person name="Lu F.H."/>
            <person name="Bevan M.W."/>
            <person name="Leroy P."/>
            <person name="Li P."/>
            <person name="You F.M."/>
            <person name="Sun Q."/>
            <person name="Liu Z."/>
            <person name="Lyons E."/>
            <person name="Wicker T."/>
            <person name="Salzberg S.L."/>
            <person name="Devos K.M."/>
            <person name="Dvorak J."/>
        </authorList>
    </citation>
    <scope>NUCLEOTIDE SEQUENCE [LARGE SCALE GENOMIC DNA]</scope>
    <source>
        <strain evidence="14">cv. AL8/78</strain>
    </source>
</reference>
<comment type="similarity">
    <text evidence="2">Belongs to the cytochrome c family. PetJ subfamily.</text>
</comment>
<sequence>ILPPATTTCRLLEQVLYLTSSEATGSSLRCQSAGGRAMHQLSLAARPPAPQSQCSRSRTACRCSLKQAPASLAVAARRCAAAPLLAASLLLAAAAASPGIPAGTPPAFAQSQGAALFRKACIGCHDTGGNILQPGATLSMKDLERNGVATEEEIYNITYYGKGRMPGYGEQCTPRGQCTFGPRLPEEDIKMLAAFVKSQAENGWPKIDGDVE</sequence>
<evidence type="ECO:0000259" key="13">
    <source>
        <dbReference type="PROSITE" id="PS51007"/>
    </source>
</evidence>
<evidence type="ECO:0000256" key="5">
    <source>
        <dbReference type="ARBA" id="ARBA00022723"/>
    </source>
</evidence>
<dbReference type="PANTHER" id="PTHR34688">
    <property type="entry name" value="CYTOCHROME C6, CHLOROPLASTIC"/>
    <property type="match status" value="1"/>
</dbReference>
<reference evidence="14" key="5">
    <citation type="journal article" date="2021" name="G3 (Bethesda)">
        <title>Aegilops tauschii genome assembly Aet v5.0 features greater sequence contiguity and improved annotation.</title>
        <authorList>
            <person name="Wang L."/>
            <person name="Zhu T."/>
            <person name="Rodriguez J.C."/>
            <person name="Deal K.R."/>
            <person name="Dubcovsky J."/>
            <person name="McGuire P.E."/>
            <person name="Lux T."/>
            <person name="Spannagl M."/>
            <person name="Mayer K.F.X."/>
            <person name="Baldrich P."/>
            <person name="Meyers B.C."/>
            <person name="Huo N."/>
            <person name="Gu Y.Q."/>
            <person name="Zhou H."/>
            <person name="Devos K.M."/>
            <person name="Bennetzen J.L."/>
            <person name="Unver T."/>
            <person name="Budak H."/>
            <person name="Gulick P.J."/>
            <person name="Galiba G."/>
            <person name="Kalapos B."/>
            <person name="Nelson D.R."/>
            <person name="Li P."/>
            <person name="You F.M."/>
            <person name="Luo M.C."/>
            <person name="Dvorak J."/>
        </authorList>
    </citation>
    <scope>NUCLEOTIDE SEQUENCE [LARGE SCALE GENOMIC DNA]</scope>
    <source>
        <strain evidence="14">cv. AL8/78</strain>
    </source>
</reference>
<dbReference type="Proteomes" id="UP000015105">
    <property type="component" value="Chromosome 2D"/>
</dbReference>
<dbReference type="Pfam" id="PF13442">
    <property type="entry name" value="Cytochrome_CBB3"/>
    <property type="match status" value="1"/>
</dbReference>
<reference evidence="14" key="4">
    <citation type="submission" date="2019-03" db="UniProtKB">
        <authorList>
            <consortium name="EnsemblPlants"/>
        </authorList>
    </citation>
    <scope>IDENTIFICATION</scope>
</reference>
<dbReference type="GO" id="GO:0005506">
    <property type="term" value="F:iron ion binding"/>
    <property type="evidence" value="ECO:0007669"/>
    <property type="project" value="InterPro"/>
</dbReference>
<evidence type="ECO:0000256" key="3">
    <source>
        <dbReference type="ARBA" id="ARBA00022448"/>
    </source>
</evidence>
<dbReference type="PROSITE" id="PS51007">
    <property type="entry name" value="CYTC"/>
    <property type="match status" value="1"/>
</dbReference>
<evidence type="ECO:0000256" key="7">
    <source>
        <dbReference type="ARBA" id="ARBA00023004"/>
    </source>
</evidence>
<keyword evidence="15" id="KW-1185">Reference proteome</keyword>
<dbReference type="FunFam" id="1.10.760.10:FF:000021">
    <property type="entry name" value="Cytochrome c6, chloroplastic"/>
    <property type="match status" value="1"/>
</dbReference>
<proteinExistence type="inferred from homology"/>
<name>A0A453B9N0_AEGTS</name>
<keyword evidence="4 12" id="KW-0349">Heme</keyword>
<dbReference type="GO" id="GO:0020037">
    <property type="term" value="F:heme binding"/>
    <property type="evidence" value="ECO:0007669"/>
    <property type="project" value="InterPro"/>
</dbReference>
<evidence type="ECO:0000313" key="15">
    <source>
        <dbReference type="Proteomes" id="UP000015105"/>
    </source>
</evidence>
<dbReference type="InterPro" id="IPR009056">
    <property type="entry name" value="Cyt_c-like_dom"/>
</dbReference>
<dbReference type="Gramene" id="AET2Gv20426100.3">
    <property type="protein sequence ID" value="AET2Gv20426100.3"/>
    <property type="gene ID" value="AET2Gv20426100"/>
</dbReference>
<evidence type="ECO:0000313" key="14">
    <source>
        <dbReference type="EnsemblPlants" id="AET2Gv20426100.3"/>
    </source>
</evidence>
<dbReference type="EnsemblPlants" id="AET2Gv20426100.3">
    <property type="protein sequence ID" value="AET2Gv20426100.3"/>
    <property type="gene ID" value="AET2Gv20426100"/>
</dbReference>
<evidence type="ECO:0000256" key="4">
    <source>
        <dbReference type="ARBA" id="ARBA00022617"/>
    </source>
</evidence>
<dbReference type="PANTHER" id="PTHR34688:SF2">
    <property type="entry name" value="CYTOCHROME C6, CHLOROPLASTIC"/>
    <property type="match status" value="1"/>
</dbReference>
<evidence type="ECO:0000256" key="1">
    <source>
        <dbReference type="ARBA" id="ARBA00002347"/>
    </source>
</evidence>
<dbReference type="InterPro" id="IPR023655">
    <property type="entry name" value="Cyt_C6"/>
</dbReference>
<accession>A0A453B9N0</accession>
<dbReference type="SUPFAM" id="SSF46626">
    <property type="entry name" value="Cytochrome c"/>
    <property type="match status" value="1"/>
</dbReference>
<evidence type="ECO:0000256" key="11">
    <source>
        <dbReference type="ARBA" id="ARBA00033211"/>
    </source>
</evidence>
<organism evidence="14 15">
    <name type="scientific">Aegilops tauschii subsp. strangulata</name>
    <name type="common">Goatgrass</name>
    <dbReference type="NCBI Taxonomy" id="200361"/>
    <lineage>
        <taxon>Eukaryota</taxon>
        <taxon>Viridiplantae</taxon>
        <taxon>Streptophyta</taxon>
        <taxon>Embryophyta</taxon>
        <taxon>Tracheophyta</taxon>
        <taxon>Spermatophyta</taxon>
        <taxon>Magnoliopsida</taxon>
        <taxon>Liliopsida</taxon>
        <taxon>Poales</taxon>
        <taxon>Poaceae</taxon>
        <taxon>BOP clade</taxon>
        <taxon>Pooideae</taxon>
        <taxon>Triticodae</taxon>
        <taxon>Triticeae</taxon>
        <taxon>Triticinae</taxon>
        <taxon>Aegilops</taxon>
    </lineage>
</organism>
<dbReference type="AlphaFoldDB" id="A0A453B9N0"/>
<keyword evidence="5 12" id="KW-0479">Metal-binding</keyword>
<evidence type="ECO:0000256" key="8">
    <source>
        <dbReference type="ARBA" id="ARBA00023078"/>
    </source>
</evidence>
<reference evidence="15" key="2">
    <citation type="journal article" date="2017" name="Nat. Plants">
        <title>The Aegilops tauschii genome reveals multiple impacts of transposons.</title>
        <authorList>
            <person name="Zhao G."/>
            <person name="Zou C."/>
            <person name="Li K."/>
            <person name="Wang K."/>
            <person name="Li T."/>
            <person name="Gao L."/>
            <person name="Zhang X."/>
            <person name="Wang H."/>
            <person name="Yang Z."/>
            <person name="Liu X."/>
            <person name="Jiang W."/>
            <person name="Mao L."/>
            <person name="Kong X."/>
            <person name="Jiao Y."/>
            <person name="Jia J."/>
        </authorList>
    </citation>
    <scope>NUCLEOTIDE SEQUENCE [LARGE SCALE GENOMIC DNA]</scope>
    <source>
        <strain evidence="15">cv. AL8/78</strain>
    </source>
</reference>
<dbReference type="Gene3D" id="1.10.760.10">
    <property type="entry name" value="Cytochrome c-like domain"/>
    <property type="match status" value="1"/>
</dbReference>
<reference evidence="15" key="1">
    <citation type="journal article" date="2014" name="Science">
        <title>Ancient hybridizations among the ancestral genomes of bread wheat.</title>
        <authorList>
            <consortium name="International Wheat Genome Sequencing Consortium,"/>
            <person name="Marcussen T."/>
            <person name="Sandve S.R."/>
            <person name="Heier L."/>
            <person name="Spannagl M."/>
            <person name="Pfeifer M."/>
            <person name="Jakobsen K.S."/>
            <person name="Wulff B.B."/>
            <person name="Steuernagel B."/>
            <person name="Mayer K.F."/>
            <person name="Olsen O.A."/>
        </authorList>
    </citation>
    <scope>NUCLEOTIDE SEQUENCE [LARGE SCALE GENOMIC DNA]</scope>
    <source>
        <strain evidence="15">cv. AL8/78</strain>
    </source>
</reference>
<feature type="domain" description="Cytochrome c" evidence="13">
    <location>
        <begin position="108"/>
        <end position="200"/>
    </location>
</feature>
<keyword evidence="8" id="KW-0793">Thylakoid</keyword>
<evidence type="ECO:0000256" key="12">
    <source>
        <dbReference type="PROSITE-ProRule" id="PRU00433"/>
    </source>
</evidence>
<keyword evidence="3" id="KW-0813">Transport</keyword>
<keyword evidence="6" id="KW-0249">Electron transport</keyword>
<evidence type="ECO:0000256" key="9">
    <source>
        <dbReference type="ARBA" id="ARBA00030448"/>
    </source>
</evidence>
<protein>
    <recommendedName>
        <fullName evidence="11">Cytochrome c-553</fullName>
    </recommendedName>
    <alternativeName>
        <fullName evidence="10">Cytochrome c553</fullName>
    </alternativeName>
    <alternativeName>
        <fullName evidence="9">Soluble cytochrome f</fullName>
    </alternativeName>
</protein>
<dbReference type="GO" id="GO:0009055">
    <property type="term" value="F:electron transfer activity"/>
    <property type="evidence" value="ECO:0007669"/>
    <property type="project" value="InterPro"/>
</dbReference>
<evidence type="ECO:0000256" key="10">
    <source>
        <dbReference type="ARBA" id="ARBA00031247"/>
    </source>
</evidence>
<keyword evidence="7 12" id="KW-0408">Iron</keyword>
<evidence type="ECO:0000256" key="2">
    <source>
        <dbReference type="ARBA" id="ARBA00009650"/>
    </source>
</evidence>
<comment type="function">
    <text evidence="1">Functions as an electron carrier between membrane-bound cytochrome b6-f and photosystem I in oxygenic photosynthesis.</text>
</comment>
<dbReference type="InterPro" id="IPR036909">
    <property type="entry name" value="Cyt_c-like_dom_sf"/>
</dbReference>
<evidence type="ECO:0000256" key="6">
    <source>
        <dbReference type="ARBA" id="ARBA00022982"/>
    </source>
</evidence>